<dbReference type="PATRIC" id="fig|1242965.3.peg.698"/>
<gene>
    <name evidence="1" type="ORF">UNSW2_515</name>
</gene>
<reference evidence="1 2" key="1">
    <citation type="journal article" date="2013" name="BMC Genomics">
        <title>Comparative genomics of Campylobacter concisus isolates reveals genetic diversity and provides insights into disease association.</title>
        <authorList>
            <person name="Deshpande N.P."/>
            <person name="Kaakoush N.O."/>
            <person name="Wilkins M.R."/>
            <person name="Mitchell H.M."/>
        </authorList>
    </citation>
    <scope>NUCLEOTIDE SEQUENCE [LARGE SCALE GENOMIC DNA]</scope>
    <source>
        <strain evidence="1 2">UNSW2</strain>
    </source>
</reference>
<evidence type="ECO:0000313" key="1">
    <source>
        <dbReference type="EMBL" id="ERJ32197.1"/>
    </source>
</evidence>
<dbReference type="Proteomes" id="UP000016625">
    <property type="component" value="Unassembled WGS sequence"/>
</dbReference>
<organism evidence="1 2">
    <name type="scientific">Campylobacter concisus UNSW2</name>
    <dbReference type="NCBI Taxonomy" id="1242965"/>
    <lineage>
        <taxon>Bacteria</taxon>
        <taxon>Pseudomonadati</taxon>
        <taxon>Campylobacterota</taxon>
        <taxon>Epsilonproteobacteria</taxon>
        <taxon>Campylobacterales</taxon>
        <taxon>Campylobacteraceae</taxon>
        <taxon>Campylobacter</taxon>
    </lineage>
</organism>
<dbReference type="EMBL" id="ANNJ01000005">
    <property type="protein sequence ID" value="ERJ32197.1"/>
    <property type="molecule type" value="Genomic_DNA"/>
</dbReference>
<name>U2FND7_9BACT</name>
<accession>U2FND7</accession>
<sequence length="42" mass="5185">MRYKNFSIFRASMRFCVYLENSVVKTYKFKKASFLTHIKWSK</sequence>
<comment type="caution">
    <text evidence="1">The sequence shown here is derived from an EMBL/GenBank/DDBJ whole genome shotgun (WGS) entry which is preliminary data.</text>
</comment>
<dbReference type="AlphaFoldDB" id="U2FND7"/>
<proteinExistence type="predicted"/>
<evidence type="ECO:0000313" key="2">
    <source>
        <dbReference type="Proteomes" id="UP000016625"/>
    </source>
</evidence>
<protein>
    <submittedName>
        <fullName evidence="1">Uncharacterized protein</fullName>
    </submittedName>
</protein>